<evidence type="ECO:0000259" key="3">
    <source>
        <dbReference type="SMART" id="SM00043"/>
    </source>
</evidence>
<dbReference type="SUPFAM" id="SSF54403">
    <property type="entry name" value="Cystatin/monellin"/>
    <property type="match status" value="1"/>
</dbReference>
<evidence type="ECO:0000256" key="1">
    <source>
        <dbReference type="ARBA" id="ARBA00009403"/>
    </source>
</evidence>
<gene>
    <name evidence="4" type="primary">si:busm1-57f23.1</name>
</gene>
<feature type="chain" id="PRO_5025681989" evidence="2">
    <location>
        <begin position="21"/>
        <end position="144"/>
    </location>
</feature>
<dbReference type="GO" id="GO:0004869">
    <property type="term" value="F:cysteine-type endopeptidase inhibitor activity"/>
    <property type="evidence" value="ECO:0007669"/>
    <property type="project" value="InterPro"/>
</dbReference>
<keyword evidence="2" id="KW-0732">Signal</keyword>
<dbReference type="InterPro" id="IPR046350">
    <property type="entry name" value="Cystatin_sf"/>
</dbReference>
<dbReference type="GO" id="GO:0005615">
    <property type="term" value="C:extracellular space"/>
    <property type="evidence" value="ECO:0007669"/>
    <property type="project" value="TreeGrafter"/>
</dbReference>
<dbReference type="Pfam" id="PF00031">
    <property type="entry name" value="Cystatin"/>
    <property type="match status" value="1"/>
</dbReference>
<proteinExistence type="inferred from homology"/>
<reference evidence="4" key="1">
    <citation type="submission" date="2025-08" db="UniProtKB">
        <authorList>
            <consortium name="Ensembl"/>
        </authorList>
    </citation>
    <scope>IDENTIFICATION</scope>
</reference>
<dbReference type="AlphaFoldDB" id="A0A671RJG5"/>
<accession>A0A671RJG5</accession>
<dbReference type="Proteomes" id="UP000472260">
    <property type="component" value="Unassembled WGS sequence"/>
</dbReference>
<protein>
    <submittedName>
        <fullName evidence="4">L-cystatin-like</fullName>
    </submittedName>
</protein>
<dbReference type="PANTHER" id="PTHR46186:SF13">
    <property type="entry name" value="SI:BUSM1-57F23.1"/>
    <property type="match status" value="1"/>
</dbReference>
<dbReference type="OrthoDB" id="8886803at2759"/>
<dbReference type="Ensembl" id="ENSSANT00000088726.1">
    <property type="protein sequence ID" value="ENSSANP00000083488.1"/>
    <property type="gene ID" value="ENSSANG00000041443.1"/>
</dbReference>
<organism evidence="4 5">
    <name type="scientific">Sinocyclocheilus anshuiensis</name>
    <dbReference type="NCBI Taxonomy" id="1608454"/>
    <lineage>
        <taxon>Eukaryota</taxon>
        <taxon>Metazoa</taxon>
        <taxon>Chordata</taxon>
        <taxon>Craniata</taxon>
        <taxon>Vertebrata</taxon>
        <taxon>Euteleostomi</taxon>
        <taxon>Actinopterygii</taxon>
        <taxon>Neopterygii</taxon>
        <taxon>Teleostei</taxon>
        <taxon>Ostariophysi</taxon>
        <taxon>Cypriniformes</taxon>
        <taxon>Cyprinidae</taxon>
        <taxon>Cyprininae</taxon>
        <taxon>Sinocyclocheilus</taxon>
    </lineage>
</organism>
<comment type="similarity">
    <text evidence="1">Belongs to the cystatin family.</text>
</comment>
<keyword evidence="5" id="KW-1185">Reference proteome</keyword>
<evidence type="ECO:0000256" key="2">
    <source>
        <dbReference type="SAM" id="SignalP"/>
    </source>
</evidence>
<dbReference type="GO" id="GO:0031982">
    <property type="term" value="C:vesicle"/>
    <property type="evidence" value="ECO:0007669"/>
    <property type="project" value="TreeGrafter"/>
</dbReference>
<reference evidence="4" key="2">
    <citation type="submission" date="2025-09" db="UniProtKB">
        <authorList>
            <consortium name="Ensembl"/>
        </authorList>
    </citation>
    <scope>IDENTIFICATION</scope>
</reference>
<dbReference type="PANTHER" id="PTHR46186">
    <property type="entry name" value="CYSTATIN"/>
    <property type="match status" value="1"/>
</dbReference>
<dbReference type="KEGG" id="sanh:107653486"/>
<name>A0A671RJG5_9TELE</name>
<evidence type="ECO:0000313" key="5">
    <source>
        <dbReference type="Proteomes" id="UP000472260"/>
    </source>
</evidence>
<dbReference type="CDD" id="cd00042">
    <property type="entry name" value="CY"/>
    <property type="match status" value="1"/>
</dbReference>
<dbReference type="GO" id="GO:0005737">
    <property type="term" value="C:cytoplasm"/>
    <property type="evidence" value="ECO:0007669"/>
    <property type="project" value="TreeGrafter"/>
</dbReference>
<dbReference type="InterPro" id="IPR000010">
    <property type="entry name" value="Cystatin_dom"/>
</dbReference>
<feature type="domain" description="Cystatin" evidence="3">
    <location>
        <begin position="35"/>
        <end position="141"/>
    </location>
</feature>
<sequence length="144" mass="16174">MDICFLLLVSFLSVFHFSSADQPLEEEVIVARNVELLGGWTLASPEREDVQEAAKEAVELFNSKSKAKKYFKLVNVTSASTQVTNKINYKIEATLGKTKCRKSEDTDIEACGMAKKQLACKFEVTLDIMTDEHEVQKMSCRRSA</sequence>
<dbReference type="SMART" id="SM00043">
    <property type="entry name" value="CY"/>
    <property type="match status" value="1"/>
</dbReference>
<evidence type="ECO:0000313" key="4">
    <source>
        <dbReference type="Ensembl" id="ENSSANP00000083488.1"/>
    </source>
</evidence>
<feature type="signal peptide" evidence="2">
    <location>
        <begin position="1"/>
        <end position="20"/>
    </location>
</feature>
<dbReference type="Gene3D" id="3.10.450.10">
    <property type="match status" value="1"/>
</dbReference>